<feature type="domain" description="DUF397" evidence="1">
    <location>
        <begin position="9"/>
        <end position="60"/>
    </location>
</feature>
<dbReference type="STRING" id="457427.SSOG_02274"/>
<dbReference type="RefSeq" id="WP_009714383.1">
    <property type="nucleotide sequence ID" value="NZ_GG657754.1"/>
</dbReference>
<dbReference type="InterPro" id="IPR007278">
    <property type="entry name" value="DUF397"/>
</dbReference>
<dbReference type="Pfam" id="PF04149">
    <property type="entry name" value="DUF397"/>
    <property type="match status" value="1"/>
</dbReference>
<reference evidence="2 3" key="1">
    <citation type="submission" date="2009-02" db="EMBL/GenBank/DDBJ databases">
        <title>Annotation of Streptomyces hygroscopicus strain ATCC 53653.</title>
        <authorList>
            <consortium name="The Broad Institute Genome Sequencing Platform"/>
            <consortium name="Broad Institute Microbial Sequencing Center"/>
            <person name="Fischbach M."/>
            <person name="Godfrey P."/>
            <person name="Ward D."/>
            <person name="Young S."/>
            <person name="Zeng Q."/>
            <person name="Koehrsen M."/>
            <person name="Alvarado L."/>
            <person name="Berlin A.M."/>
            <person name="Bochicchio J."/>
            <person name="Borenstein D."/>
            <person name="Chapman S.B."/>
            <person name="Chen Z."/>
            <person name="Engels R."/>
            <person name="Freedman E."/>
            <person name="Gellesch M."/>
            <person name="Goldberg J."/>
            <person name="Griggs A."/>
            <person name="Gujja S."/>
            <person name="Heilman E.R."/>
            <person name="Heiman D.I."/>
            <person name="Hepburn T.A."/>
            <person name="Howarth C."/>
            <person name="Jen D."/>
            <person name="Larson L."/>
            <person name="Lewis B."/>
            <person name="Mehta T."/>
            <person name="Park D."/>
            <person name="Pearson M."/>
            <person name="Richards J."/>
            <person name="Roberts A."/>
            <person name="Saif S."/>
            <person name="Shea T.D."/>
            <person name="Shenoy N."/>
            <person name="Sisk P."/>
            <person name="Stolte C."/>
            <person name="Sykes S.N."/>
            <person name="Thomson T."/>
            <person name="Walk T."/>
            <person name="White J."/>
            <person name="Yandava C."/>
            <person name="Straight P."/>
            <person name="Clardy J."/>
            <person name="Hung D."/>
            <person name="Kolter R."/>
            <person name="Mekalanos J."/>
            <person name="Walker S."/>
            <person name="Walsh C.T."/>
            <person name="Wieland-Brown L.C."/>
            <person name="Haas B."/>
            <person name="Nusbaum C."/>
            <person name="Birren B."/>
        </authorList>
    </citation>
    <scope>NUCLEOTIDE SEQUENCE [LARGE SCALE GENOMIC DNA]</scope>
    <source>
        <strain evidence="2 3">ATCC 53653</strain>
    </source>
</reference>
<dbReference type="OrthoDB" id="4327125at2"/>
<protein>
    <recommendedName>
        <fullName evidence="1">DUF397 domain-containing protein</fullName>
    </recommendedName>
</protein>
<dbReference type="AlphaFoldDB" id="D9W855"/>
<proteinExistence type="predicted"/>
<keyword evidence="3" id="KW-1185">Reference proteome</keyword>
<sequence>MTPEAIGTYRKSSYSGAENNCVEVADTVDHGCSVRDSKDRGGPHLAFTGDAWGAFILGVKQREFDR</sequence>
<dbReference type="HOGENOM" id="CLU_131550_3_1_11"/>
<evidence type="ECO:0000313" key="3">
    <source>
        <dbReference type="Proteomes" id="UP000003963"/>
    </source>
</evidence>
<gene>
    <name evidence="2" type="ORF">SSOG_02274</name>
</gene>
<organism evidence="2 3">
    <name type="scientific">Streptomyces himastatinicus ATCC 53653</name>
    <dbReference type="NCBI Taxonomy" id="457427"/>
    <lineage>
        <taxon>Bacteria</taxon>
        <taxon>Bacillati</taxon>
        <taxon>Actinomycetota</taxon>
        <taxon>Actinomycetes</taxon>
        <taxon>Kitasatosporales</taxon>
        <taxon>Streptomycetaceae</taxon>
        <taxon>Streptomyces</taxon>
        <taxon>Streptomyces violaceusniger group</taxon>
    </lineage>
</organism>
<dbReference type="Proteomes" id="UP000003963">
    <property type="component" value="Unassembled WGS sequence"/>
</dbReference>
<name>D9W855_9ACTN</name>
<dbReference type="EMBL" id="GG657754">
    <property type="protein sequence ID" value="EFL22562.1"/>
    <property type="molecule type" value="Genomic_DNA"/>
</dbReference>
<evidence type="ECO:0000313" key="2">
    <source>
        <dbReference type="EMBL" id="EFL22562.1"/>
    </source>
</evidence>
<accession>D9W855</accession>
<evidence type="ECO:0000259" key="1">
    <source>
        <dbReference type="Pfam" id="PF04149"/>
    </source>
</evidence>